<name>A0ABQ6MGC1_9STRA</name>
<keyword evidence="2" id="KW-1185">Reference proteome</keyword>
<evidence type="ECO:0000313" key="1">
    <source>
        <dbReference type="EMBL" id="GMI25332.1"/>
    </source>
</evidence>
<reference evidence="1 2" key="1">
    <citation type="journal article" date="2023" name="Commun. Biol.">
        <title>Genome analysis of Parmales, the sister group of diatoms, reveals the evolutionary specialization of diatoms from phago-mixotrophs to photoautotrophs.</title>
        <authorList>
            <person name="Ban H."/>
            <person name="Sato S."/>
            <person name="Yoshikawa S."/>
            <person name="Yamada K."/>
            <person name="Nakamura Y."/>
            <person name="Ichinomiya M."/>
            <person name="Sato N."/>
            <person name="Blanc-Mathieu R."/>
            <person name="Endo H."/>
            <person name="Kuwata A."/>
            <person name="Ogata H."/>
        </authorList>
    </citation>
    <scope>NUCLEOTIDE SEQUENCE [LARGE SCALE GENOMIC DNA]</scope>
</reference>
<comment type="caution">
    <text evidence="1">The sequence shown here is derived from an EMBL/GenBank/DDBJ whole genome shotgun (WGS) entry which is preliminary data.</text>
</comment>
<dbReference type="Proteomes" id="UP001165060">
    <property type="component" value="Unassembled WGS sequence"/>
</dbReference>
<dbReference type="EMBL" id="BRYB01005505">
    <property type="protein sequence ID" value="GMI25332.1"/>
    <property type="molecule type" value="Genomic_DNA"/>
</dbReference>
<proteinExistence type="predicted"/>
<protein>
    <submittedName>
        <fullName evidence="1">Uncharacterized protein</fullName>
    </submittedName>
</protein>
<evidence type="ECO:0000313" key="2">
    <source>
        <dbReference type="Proteomes" id="UP001165060"/>
    </source>
</evidence>
<gene>
    <name evidence="1" type="ORF">TeGR_g8432</name>
</gene>
<organism evidence="1 2">
    <name type="scientific">Tetraparma gracilis</name>
    <dbReference type="NCBI Taxonomy" id="2962635"/>
    <lineage>
        <taxon>Eukaryota</taxon>
        <taxon>Sar</taxon>
        <taxon>Stramenopiles</taxon>
        <taxon>Ochrophyta</taxon>
        <taxon>Bolidophyceae</taxon>
        <taxon>Parmales</taxon>
        <taxon>Triparmaceae</taxon>
        <taxon>Tetraparma</taxon>
    </lineage>
</organism>
<accession>A0ABQ6MGC1</accession>
<sequence length="172" mass="18110">MGAGASALPDAVSKEALMGVAGEKFDSAKWEALNKDADGCCAKADLAAFFAPAEPDRKASIGGGTFIEVYSAVKARAVWQWDASMVADFFSPENMMDENGDEIKLEGEKPAEATGKQLLLGQAGLGEKDAEVVKAMLMHTAALFTGDLALMEDPHALPLGRGGGRQAARRHR</sequence>